<proteinExistence type="predicted"/>
<sequence>MPAVKCLECHCVGTVMNTSKGVVLLPSTVKKTLIVLGGGMLPKLKKVEPTMRSAFEQAKDFAEGFNQTIESEEDEINGGFIQRTSRQFNKIRSRFEKGKKNVRNKNRMTLAEKIALDNRKTPAPKQFTGLFSDEYEKEDFWKSWKRFSLHGNATQKQFIVYMLFGCAFWGIIIGITNYYSMLAAQIQPTYLTNVCQVGFKKCTLTHDMNYCAHLLHDCIGTKTFTQPAEVTIPEKPKETPLEFTEKENEINAFRCKKRKFYAMVSSFS</sequence>
<accession>A0ABN7SYZ1</accession>
<evidence type="ECO:0000313" key="2">
    <source>
        <dbReference type="EMBL" id="CAG5108048.1"/>
    </source>
</evidence>
<keyword evidence="1" id="KW-0472">Membrane</keyword>
<dbReference type="EMBL" id="OU015566">
    <property type="protein sequence ID" value="CAG5108048.1"/>
    <property type="molecule type" value="Genomic_DNA"/>
</dbReference>
<evidence type="ECO:0000313" key="3">
    <source>
        <dbReference type="Proteomes" id="UP001158576"/>
    </source>
</evidence>
<keyword evidence="1" id="KW-0812">Transmembrane</keyword>
<keyword evidence="1" id="KW-1133">Transmembrane helix</keyword>
<dbReference type="Proteomes" id="UP001158576">
    <property type="component" value="Chromosome 1"/>
</dbReference>
<reference evidence="2 3" key="1">
    <citation type="submission" date="2021-04" db="EMBL/GenBank/DDBJ databases">
        <authorList>
            <person name="Bliznina A."/>
        </authorList>
    </citation>
    <scope>NUCLEOTIDE SEQUENCE [LARGE SCALE GENOMIC DNA]</scope>
</reference>
<name>A0ABN7SYZ1_OIKDI</name>
<organism evidence="2 3">
    <name type="scientific">Oikopleura dioica</name>
    <name type="common">Tunicate</name>
    <dbReference type="NCBI Taxonomy" id="34765"/>
    <lineage>
        <taxon>Eukaryota</taxon>
        <taxon>Metazoa</taxon>
        <taxon>Chordata</taxon>
        <taxon>Tunicata</taxon>
        <taxon>Appendicularia</taxon>
        <taxon>Copelata</taxon>
        <taxon>Oikopleuridae</taxon>
        <taxon>Oikopleura</taxon>
    </lineage>
</organism>
<gene>
    <name evidence="2" type="ORF">OKIOD_LOCUS12377</name>
</gene>
<evidence type="ECO:0000256" key="1">
    <source>
        <dbReference type="SAM" id="Phobius"/>
    </source>
</evidence>
<feature type="transmembrane region" description="Helical" evidence="1">
    <location>
        <begin position="158"/>
        <end position="179"/>
    </location>
</feature>
<protein>
    <submittedName>
        <fullName evidence="2">Oidioi.mRNA.OKI2018_I69.chr1.g3612.t1.cds</fullName>
    </submittedName>
</protein>
<keyword evidence="3" id="KW-1185">Reference proteome</keyword>